<accession>A0AAE9XNH8</accession>
<dbReference type="AlphaFoldDB" id="A0AAE9XNH8"/>
<evidence type="ECO:0000313" key="4">
    <source>
        <dbReference type="Proteomes" id="UP001217500"/>
    </source>
</evidence>
<dbReference type="Pfam" id="PF01627">
    <property type="entry name" value="Hpt"/>
    <property type="match status" value="1"/>
</dbReference>
<dbReference type="KEGG" id="gso:PH603_00650"/>
<dbReference type="InterPro" id="IPR008207">
    <property type="entry name" value="Sig_transdc_His_kin_Hpt_dom"/>
</dbReference>
<dbReference type="RefSeq" id="WP_289503986.1">
    <property type="nucleotide sequence ID" value="NZ_CP116805.1"/>
</dbReference>
<dbReference type="GO" id="GO:0000160">
    <property type="term" value="P:phosphorelay signal transduction system"/>
    <property type="evidence" value="ECO:0007669"/>
    <property type="project" value="UniProtKB-KW"/>
</dbReference>
<dbReference type="SUPFAM" id="SSF47226">
    <property type="entry name" value="Histidine-containing phosphotransfer domain, HPT domain"/>
    <property type="match status" value="1"/>
</dbReference>
<protein>
    <submittedName>
        <fullName evidence="3">Hpt domain-containing protein</fullName>
    </submittedName>
</protein>
<dbReference type="EMBL" id="CP116805">
    <property type="protein sequence ID" value="WCL54267.1"/>
    <property type="molecule type" value="Genomic_DNA"/>
</dbReference>
<evidence type="ECO:0000313" key="3">
    <source>
        <dbReference type="EMBL" id="WCL54267.1"/>
    </source>
</evidence>
<dbReference type="Proteomes" id="UP001217500">
    <property type="component" value="Chromosome"/>
</dbReference>
<gene>
    <name evidence="3" type="ORF">PH603_00650</name>
</gene>
<dbReference type="InterPro" id="IPR036641">
    <property type="entry name" value="HPT_dom_sf"/>
</dbReference>
<dbReference type="Gene3D" id="1.20.120.160">
    <property type="entry name" value="HPT domain"/>
    <property type="match status" value="1"/>
</dbReference>
<feature type="domain" description="HPt" evidence="2">
    <location>
        <begin position="22"/>
        <end position="79"/>
    </location>
</feature>
<proteinExistence type="predicted"/>
<reference evidence="3" key="1">
    <citation type="submission" date="2023-01" db="EMBL/GenBank/DDBJ databases">
        <title>The genome sequence of Kordiimonadaceae bacterium 6D33.</title>
        <authorList>
            <person name="Liu Y."/>
        </authorList>
    </citation>
    <scope>NUCLEOTIDE SEQUENCE</scope>
    <source>
        <strain evidence="3">6D33</strain>
    </source>
</reference>
<organism evidence="3 4">
    <name type="scientific">Gimibacter soli</name>
    <dbReference type="NCBI Taxonomy" id="3024400"/>
    <lineage>
        <taxon>Bacteria</taxon>
        <taxon>Pseudomonadati</taxon>
        <taxon>Pseudomonadota</taxon>
        <taxon>Alphaproteobacteria</taxon>
        <taxon>Kordiimonadales</taxon>
        <taxon>Temperatibacteraceae</taxon>
        <taxon>Gimibacter</taxon>
    </lineage>
</organism>
<sequence>MEYGRTGDQPFLDPEIIAEFTAFVSESARTLARCSAEMDTRGREAATQIFEHSHNLKGIGSTFGFALLTDVAGGLCHYIKYVGPTADFRTDVVRAHVDAIIQIIDTPMPGDGGPEGERLLARLQVLAGR</sequence>
<name>A0AAE9XNH8_9PROT</name>
<keyword evidence="4" id="KW-1185">Reference proteome</keyword>
<evidence type="ECO:0000259" key="2">
    <source>
        <dbReference type="Pfam" id="PF01627"/>
    </source>
</evidence>
<keyword evidence="1" id="KW-0902">Two-component regulatory system</keyword>
<evidence type="ECO:0000256" key="1">
    <source>
        <dbReference type="ARBA" id="ARBA00023012"/>
    </source>
</evidence>
<dbReference type="GO" id="GO:0004672">
    <property type="term" value="F:protein kinase activity"/>
    <property type="evidence" value="ECO:0007669"/>
    <property type="project" value="UniProtKB-ARBA"/>
</dbReference>